<dbReference type="GO" id="GO:0008236">
    <property type="term" value="F:serine-type peptidase activity"/>
    <property type="evidence" value="ECO:0007669"/>
    <property type="project" value="InterPro"/>
</dbReference>
<dbReference type="Pfam" id="PF00326">
    <property type="entry name" value="Peptidase_S9"/>
    <property type="match status" value="1"/>
</dbReference>
<gene>
    <name evidence="2" type="ORF">MM817_02033</name>
</gene>
<dbReference type="Gene3D" id="2.120.10.30">
    <property type="entry name" value="TolB, C-terminal domain"/>
    <property type="match status" value="1"/>
</dbReference>
<protein>
    <recommendedName>
        <fullName evidence="1">Peptidase S9 prolyl oligopeptidase catalytic domain-containing protein</fullName>
    </recommendedName>
</protein>
<dbReference type="InterPro" id="IPR011042">
    <property type="entry name" value="6-blade_b-propeller_TolB-like"/>
</dbReference>
<evidence type="ECO:0000259" key="1">
    <source>
        <dbReference type="Pfam" id="PF00326"/>
    </source>
</evidence>
<dbReference type="PANTHER" id="PTHR43056:SF5">
    <property type="entry name" value="PEPTIDASE S9 PROLYL OLIGOPEPTIDASE CATALYTIC DOMAIN-CONTAINING PROTEIN"/>
    <property type="match status" value="1"/>
</dbReference>
<dbReference type="PANTHER" id="PTHR43056">
    <property type="entry name" value="PEPTIDASE S9 PROLYL OLIGOPEPTIDASE"/>
    <property type="match status" value="1"/>
</dbReference>
<dbReference type="InterPro" id="IPR050585">
    <property type="entry name" value="Xaa-Pro_dipeptidyl-ppase/CocE"/>
</dbReference>
<evidence type="ECO:0000313" key="3">
    <source>
        <dbReference type="Proteomes" id="UP001139263"/>
    </source>
</evidence>
<keyword evidence="3" id="KW-1185">Reference proteome</keyword>
<dbReference type="SUPFAM" id="SSF53474">
    <property type="entry name" value="alpha/beta-Hydrolases"/>
    <property type="match status" value="1"/>
</dbReference>
<dbReference type="Proteomes" id="UP001139263">
    <property type="component" value="Unassembled WGS sequence"/>
</dbReference>
<dbReference type="InterPro" id="IPR001375">
    <property type="entry name" value="Peptidase_S9_cat"/>
</dbReference>
<feature type="domain" description="Peptidase S9 prolyl oligopeptidase catalytic" evidence="1">
    <location>
        <begin position="423"/>
        <end position="630"/>
    </location>
</feature>
<organism evidence="2 3">
    <name type="scientific">Sulfoacidibacillus ferrooxidans</name>
    <dbReference type="NCBI Taxonomy" id="2005001"/>
    <lineage>
        <taxon>Bacteria</taxon>
        <taxon>Bacillati</taxon>
        <taxon>Bacillota</taxon>
        <taxon>Bacilli</taxon>
        <taxon>Bacillales</taxon>
        <taxon>Alicyclobacillaceae</taxon>
        <taxon>Sulfoacidibacillus</taxon>
    </lineage>
</organism>
<dbReference type="AlphaFoldDB" id="A0A9X1VCW0"/>
<evidence type="ECO:0000313" key="2">
    <source>
        <dbReference type="EMBL" id="MCI0183742.1"/>
    </source>
</evidence>
<proteinExistence type="predicted"/>
<name>A0A9X1VCW0_9BACL</name>
<dbReference type="Gene3D" id="3.40.50.1820">
    <property type="entry name" value="alpha/beta hydrolase"/>
    <property type="match status" value="1"/>
</dbReference>
<dbReference type="InterPro" id="IPR029058">
    <property type="entry name" value="AB_hydrolase_fold"/>
</dbReference>
<dbReference type="EMBL" id="JALBUF010000006">
    <property type="protein sequence ID" value="MCI0183742.1"/>
    <property type="molecule type" value="Genomic_DNA"/>
</dbReference>
<comment type="caution">
    <text evidence="2">The sequence shown here is derived from an EMBL/GenBank/DDBJ whole genome shotgun (WGS) entry which is preliminary data.</text>
</comment>
<accession>A0A9X1VCW0</accession>
<sequence>MTEVTQKAFGTWESPITSDLIVSGTVGLQEIKVDGSDTYWLEGRPSEGGRSVLVKYSLQTGDTMDVTPQPFNVRTRVHEYGGGAYTVSNGVAYFSDFSDGRVYRLNEQGPEPITPEGAYRYADFVVDEAQQRLICVREDHTGEGEAVNTLVAIALNGSHTVDVLVDGSDFYSSPRVSPDGTQLAYLAWNHPNMPWDGTELSVANIETDGSLSGTVVVAGGIEESIFQPEWSPEGTLYFVSDRSNWWNLYSYQQGKVVSVFDMDAEFGLPQWVFGMSTYGFLDENTIFCALNQLGLWSLAQIDLSKKELTTIVSHFQAIHSVQAHRGLGYFVGGSPTKPTAVVQYVSANREFETLKESVDLVELNVDPEFFSVPEVLEFPTTNDQTAYAFFYAPANETCDGAPTERPPLVVMSHGGPTSATTTAFNLQIQYWTSRGFAVLDVNYGGSTGYGRAYRKRLNGNWGIVDVDDCTHGALYLVKRGDVRADQLAIRGGSAGGYTTLSALTFRDVFAAGASYFGVSDIELLAKETHKFESRYMDSMVGPYPEKKEVYMERSPIHYIEKLQSPVIFFQGLDDKIVLPNQAEMMVEGLRSKGVPVAYVPFEGEGHGFRQAQNIKKTLDAELYFYSKVFGFDVTDDDAPVVIENLAQL</sequence>
<dbReference type="RefSeq" id="WP_241714393.1">
    <property type="nucleotide sequence ID" value="NZ_JALBUF010000006.1"/>
</dbReference>
<dbReference type="SUPFAM" id="SSF69322">
    <property type="entry name" value="Tricorn protease domain 2"/>
    <property type="match status" value="1"/>
</dbReference>
<dbReference type="GO" id="GO:0006508">
    <property type="term" value="P:proteolysis"/>
    <property type="evidence" value="ECO:0007669"/>
    <property type="project" value="InterPro"/>
</dbReference>
<reference evidence="2" key="1">
    <citation type="submission" date="2022-03" db="EMBL/GenBank/DDBJ databases">
        <title>Draft Genome Sequence of Firmicute Strain S0AB, a Heterotrophic Iron/Sulfur-Oxidizing Extreme Acidophile.</title>
        <authorList>
            <person name="Vergara E."/>
            <person name="Pakostova E."/>
            <person name="Johnson D.B."/>
            <person name="Holmes D.S."/>
        </authorList>
    </citation>
    <scope>NUCLEOTIDE SEQUENCE</scope>
    <source>
        <strain evidence="2">S0AB</strain>
    </source>
</reference>